<evidence type="ECO:0000256" key="1">
    <source>
        <dbReference type="SAM" id="Coils"/>
    </source>
</evidence>
<name>A0A1H9AUK9_9FLAO</name>
<feature type="transmembrane region" description="Helical" evidence="3">
    <location>
        <begin position="47"/>
        <end position="68"/>
    </location>
</feature>
<dbReference type="Proteomes" id="UP000198999">
    <property type="component" value="Unassembled WGS sequence"/>
</dbReference>
<feature type="compositionally biased region" description="Polar residues" evidence="2">
    <location>
        <begin position="195"/>
        <end position="222"/>
    </location>
</feature>
<evidence type="ECO:0000313" key="5">
    <source>
        <dbReference type="Proteomes" id="UP000198999"/>
    </source>
</evidence>
<gene>
    <name evidence="4" type="ORF">SAMN05421824_0361</name>
</gene>
<protein>
    <recommendedName>
        <fullName evidence="6">Outer membrane protein beta-barrel domain-containing protein</fullName>
    </recommendedName>
</protein>
<feature type="region of interest" description="Disordered" evidence="2">
    <location>
        <begin position="194"/>
        <end position="222"/>
    </location>
</feature>
<feature type="coiled-coil region" evidence="1">
    <location>
        <begin position="232"/>
        <end position="259"/>
    </location>
</feature>
<dbReference type="OrthoDB" id="1113942at2"/>
<evidence type="ECO:0008006" key="6">
    <source>
        <dbReference type="Google" id="ProtNLM"/>
    </source>
</evidence>
<keyword evidence="3" id="KW-1133">Transmembrane helix</keyword>
<dbReference type="EMBL" id="FOFN01000001">
    <property type="protein sequence ID" value="SEP80446.1"/>
    <property type="molecule type" value="Genomic_DNA"/>
</dbReference>
<keyword evidence="1" id="KW-0175">Coiled coil</keyword>
<evidence type="ECO:0000313" key="4">
    <source>
        <dbReference type="EMBL" id="SEP80446.1"/>
    </source>
</evidence>
<proteinExistence type="predicted"/>
<keyword evidence="5" id="KW-1185">Reference proteome</keyword>
<sequence>MGEKKHIDRLFQERFKDFEVQPDDAVWSNIEAKLNEKKKKRRVIPIWWRYAGVAALLLLAFTIGAYLFDRDNSENTIPQIVDTEQKDTENATNKNLLKKNNNLIGVDDTSITSNVDDTDGASVLPSNTSKDTFKRNSKTVHQETVVANSKENISVNKSSKASKNKSRALFNDDASKLITDNGVIENKTELKDASNVKQNNSDAFNKTNNPQQNATTIASDNTALKTSEIKTTDVAENESKKEEQSIEEAIEKNKTLLEDEKTEVAAINKWSIAPNAAPVYFSSLGKGSSIDAQFNENSKSGEVNMSYGLNASYAINKRLTVRSGVNRVNLGYNTNDVVVFSSVNASTSTKTLNTLSSNVSDNMAQTSAISAGENVSIISATSFKSSNIAAFETTNTSINQSFGFIEVPLELQYAISTKRLGVNVIGGFSSLFLNNYESVSVIEGQRTRLQEADNINNTSYSANFGLGLNYKVSEKINLNLEPMFKYQINTFKNTSGDFQPFFIGVYTGFGIKF</sequence>
<keyword evidence="3" id="KW-0812">Transmembrane</keyword>
<keyword evidence="3" id="KW-0472">Membrane</keyword>
<feature type="region of interest" description="Disordered" evidence="2">
    <location>
        <begin position="115"/>
        <end position="141"/>
    </location>
</feature>
<reference evidence="4 5" key="1">
    <citation type="submission" date="2016-10" db="EMBL/GenBank/DDBJ databases">
        <authorList>
            <person name="de Groot N.N."/>
        </authorList>
    </citation>
    <scope>NUCLEOTIDE SEQUENCE [LARGE SCALE GENOMIC DNA]</scope>
    <source>
        <strain evidence="4 5">DSM 21035</strain>
    </source>
</reference>
<dbReference type="AlphaFoldDB" id="A0A1H9AUK9"/>
<dbReference type="RefSeq" id="WP_092574609.1">
    <property type="nucleotide sequence ID" value="NZ_FOFN01000001.1"/>
</dbReference>
<accession>A0A1H9AUK9</accession>
<dbReference type="STRING" id="419940.SAMN05421824_0361"/>
<evidence type="ECO:0000256" key="3">
    <source>
        <dbReference type="SAM" id="Phobius"/>
    </source>
</evidence>
<evidence type="ECO:0000256" key="2">
    <source>
        <dbReference type="SAM" id="MobiDB-lite"/>
    </source>
</evidence>
<organism evidence="4 5">
    <name type="scientific">Hyunsoonleella jejuensis</name>
    <dbReference type="NCBI Taxonomy" id="419940"/>
    <lineage>
        <taxon>Bacteria</taxon>
        <taxon>Pseudomonadati</taxon>
        <taxon>Bacteroidota</taxon>
        <taxon>Flavobacteriia</taxon>
        <taxon>Flavobacteriales</taxon>
        <taxon>Flavobacteriaceae</taxon>
    </lineage>
</organism>